<evidence type="ECO:0000313" key="1">
    <source>
        <dbReference type="Ensembl" id="ENSFHEP00000002920.1"/>
    </source>
</evidence>
<sequence>TQARACREMETETNKTSRILAGNAFSLKTINNALSRNSLYAQSQVKTPLLKKKPANACLNIAAEDLDKPSEHWENIFRQR</sequence>
<proteinExistence type="predicted"/>
<dbReference type="Proteomes" id="UP000265000">
    <property type="component" value="Unplaced"/>
</dbReference>
<name>A0A3Q2NV05_FUNHE</name>
<reference evidence="1" key="2">
    <citation type="submission" date="2025-09" db="UniProtKB">
        <authorList>
            <consortium name="Ensembl"/>
        </authorList>
    </citation>
    <scope>IDENTIFICATION</scope>
</reference>
<organism evidence="1 2">
    <name type="scientific">Fundulus heteroclitus</name>
    <name type="common">Killifish</name>
    <name type="synonym">Mummichog</name>
    <dbReference type="NCBI Taxonomy" id="8078"/>
    <lineage>
        <taxon>Eukaryota</taxon>
        <taxon>Metazoa</taxon>
        <taxon>Chordata</taxon>
        <taxon>Craniata</taxon>
        <taxon>Vertebrata</taxon>
        <taxon>Euteleostomi</taxon>
        <taxon>Actinopterygii</taxon>
        <taxon>Neopterygii</taxon>
        <taxon>Teleostei</taxon>
        <taxon>Neoteleostei</taxon>
        <taxon>Acanthomorphata</taxon>
        <taxon>Ovalentaria</taxon>
        <taxon>Atherinomorphae</taxon>
        <taxon>Cyprinodontiformes</taxon>
        <taxon>Fundulidae</taxon>
        <taxon>Fundulus</taxon>
    </lineage>
</organism>
<protein>
    <submittedName>
        <fullName evidence="1">Uncharacterized protein</fullName>
    </submittedName>
</protein>
<dbReference type="AlphaFoldDB" id="A0A3Q2NV05"/>
<keyword evidence="2" id="KW-1185">Reference proteome</keyword>
<accession>A0A3Q2NV05</accession>
<evidence type="ECO:0000313" key="2">
    <source>
        <dbReference type="Proteomes" id="UP000265000"/>
    </source>
</evidence>
<reference evidence="1" key="1">
    <citation type="submission" date="2025-08" db="UniProtKB">
        <authorList>
            <consortium name="Ensembl"/>
        </authorList>
    </citation>
    <scope>IDENTIFICATION</scope>
</reference>
<dbReference type="Ensembl" id="ENSFHET00000011423.1">
    <property type="protein sequence ID" value="ENSFHEP00000002920.1"/>
    <property type="gene ID" value="ENSFHEG00000003741.1"/>
</dbReference>